<feature type="domain" description="Proline dehydrogenase" evidence="7">
    <location>
        <begin position="146"/>
        <end position="467"/>
    </location>
</feature>
<keyword evidence="4 5" id="KW-0642">Proline metabolism</keyword>
<dbReference type="STRING" id="215243.A0A0D2DQQ5"/>
<comment type="similarity">
    <text evidence="1 5">Belongs to the proline oxidase family.</text>
</comment>
<dbReference type="RefSeq" id="XP_016265439.1">
    <property type="nucleotide sequence ID" value="XM_016404434.1"/>
</dbReference>
<dbReference type="AlphaFoldDB" id="A0A0D2DQQ5"/>
<evidence type="ECO:0000256" key="5">
    <source>
        <dbReference type="RuleBase" id="RU364054"/>
    </source>
</evidence>
<dbReference type="Proteomes" id="UP000053342">
    <property type="component" value="Unassembled WGS sequence"/>
</dbReference>
<evidence type="ECO:0000256" key="2">
    <source>
        <dbReference type="ARBA" id="ARBA00012695"/>
    </source>
</evidence>
<keyword evidence="5" id="KW-0274">FAD</keyword>
<dbReference type="Pfam" id="PF01619">
    <property type="entry name" value="Pro_dh"/>
    <property type="match status" value="1"/>
</dbReference>
<proteinExistence type="inferred from homology"/>
<dbReference type="GeneID" id="27355699"/>
<dbReference type="OrthoDB" id="5464at2759"/>
<organism evidence="8 9">
    <name type="scientific">Exophiala oligosperma</name>
    <dbReference type="NCBI Taxonomy" id="215243"/>
    <lineage>
        <taxon>Eukaryota</taxon>
        <taxon>Fungi</taxon>
        <taxon>Dikarya</taxon>
        <taxon>Ascomycota</taxon>
        <taxon>Pezizomycotina</taxon>
        <taxon>Eurotiomycetes</taxon>
        <taxon>Chaetothyriomycetidae</taxon>
        <taxon>Chaetothyriales</taxon>
        <taxon>Herpotrichiellaceae</taxon>
        <taxon>Exophiala</taxon>
    </lineage>
</organism>
<dbReference type="GO" id="GO:0005739">
    <property type="term" value="C:mitochondrion"/>
    <property type="evidence" value="ECO:0007669"/>
    <property type="project" value="TreeGrafter"/>
</dbReference>
<evidence type="ECO:0000256" key="4">
    <source>
        <dbReference type="ARBA" id="ARBA00023062"/>
    </source>
</evidence>
<name>A0A0D2DQQ5_9EURO</name>
<keyword evidence="9" id="KW-1185">Reference proteome</keyword>
<evidence type="ECO:0000313" key="9">
    <source>
        <dbReference type="Proteomes" id="UP000053342"/>
    </source>
</evidence>
<dbReference type="SUPFAM" id="SSF51730">
    <property type="entry name" value="FAD-linked oxidoreductase"/>
    <property type="match status" value="1"/>
</dbReference>
<dbReference type="GO" id="GO:0004657">
    <property type="term" value="F:proline dehydrogenase activity"/>
    <property type="evidence" value="ECO:0007669"/>
    <property type="project" value="UniProtKB-EC"/>
</dbReference>
<feature type="region of interest" description="Disordered" evidence="6">
    <location>
        <begin position="28"/>
        <end position="62"/>
    </location>
</feature>
<evidence type="ECO:0000256" key="6">
    <source>
        <dbReference type="SAM" id="MobiDB-lite"/>
    </source>
</evidence>
<dbReference type="GO" id="GO:0010133">
    <property type="term" value="P:L-proline catabolic process to L-glutamate"/>
    <property type="evidence" value="ECO:0007669"/>
    <property type="project" value="TreeGrafter"/>
</dbReference>
<comment type="cofactor">
    <cofactor evidence="5">
        <name>FAD</name>
        <dbReference type="ChEBI" id="CHEBI:57692"/>
    </cofactor>
</comment>
<keyword evidence="3 5" id="KW-0560">Oxidoreductase</keyword>
<reference evidence="8 9" key="1">
    <citation type="submission" date="2015-01" db="EMBL/GenBank/DDBJ databases">
        <title>The Genome Sequence of Exophiala oligosperma CBS72588.</title>
        <authorList>
            <consortium name="The Broad Institute Genomics Platform"/>
            <person name="Cuomo C."/>
            <person name="de Hoog S."/>
            <person name="Gorbushina A."/>
            <person name="Stielow B."/>
            <person name="Teixiera M."/>
            <person name="Abouelleil A."/>
            <person name="Chapman S.B."/>
            <person name="Priest M."/>
            <person name="Young S.K."/>
            <person name="Wortman J."/>
            <person name="Nusbaum C."/>
            <person name="Birren B."/>
        </authorList>
    </citation>
    <scope>NUCLEOTIDE SEQUENCE [LARGE SCALE GENOMIC DNA]</scope>
    <source>
        <strain evidence="8 9">CBS 72588</strain>
    </source>
</reference>
<gene>
    <name evidence="8" type="ORF">PV06_03625</name>
</gene>
<dbReference type="Gene3D" id="3.20.20.220">
    <property type="match status" value="1"/>
</dbReference>
<comment type="catalytic activity">
    <reaction evidence="5">
        <text>L-proline + a quinone = (S)-1-pyrroline-5-carboxylate + a quinol + H(+)</text>
        <dbReference type="Rhea" id="RHEA:23784"/>
        <dbReference type="ChEBI" id="CHEBI:15378"/>
        <dbReference type="ChEBI" id="CHEBI:17388"/>
        <dbReference type="ChEBI" id="CHEBI:24646"/>
        <dbReference type="ChEBI" id="CHEBI:60039"/>
        <dbReference type="ChEBI" id="CHEBI:132124"/>
        <dbReference type="EC" id="1.5.5.2"/>
    </reaction>
</comment>
<dbReference type="InterPro" id="IPR029041">
    <property type="entry name" value="FAD-linked_oxidoreductase-like"/>
</dbReference>
<dbReference type="InterPro" id="IPR002872">
    <property type="entry name" value="Proline_DH_dom"/>
</dbReference>
<dbReference type="VEuPathDB" id="FungiDB:PV06_03625"/>
<dbReference type="EMBL" id="KN847334">
    <property type="protein sequence ID" value="KIW45223.1"/>
    <property type="molecule type" value="Genomic_DNA"/>
</dbReference>
<evidence type="ECO:0000313" key="8">
    <source>
        <dbReference type="EMBL" id="KIW45223.1"/>
    </source>
</evidence>
<dbReference type="EC" id="1.5.5.2" evidence="2 5"/>
<evidence type="ECO:0000259" key="7">
    <source>
        <dbReference type="Pfam" id="PF01619"/>
    </source>
</evidence>
<dbReference type="HOGENOM" id="CLU_018202_0_1_1"/>
<accession>A0A0D2DQQ5</accession>
<evidence type="ECO:0000256" key="1">
    <source>
        <dbReference type="ARBA" id="ARBA00005869"/>
    </source>
</evidence>
<comment type="function">
    <text evidence="5">Converts proline to delta-1-pyrroline-5-carboxylate.</text>
</comment>
<evidence type="ECO:0000256" key="3">
    <source>
        <dbReference type="ARBA" id="ARBA00023002"/>
    </source>
</evidence>
<dbReference type="GO" id="GO:0071949">
    <property type="term" value="F:FAD binding"/>
    <property type="evidence" value="ECO:0007669"/>
    <property type="project" value="TreeGrafter"/>
</dbReference>
<sequence length="489" mass="55024">MMASPVSKKGFQPRLIIHPFLGTRARPRCRFQSSTSTTTTRAPYYNEQASTNKPLDTVPARQDAPSVRAPLARLSTASILRTLFLGAVFRSPVLFRPGFAVFEKIANSPSVWMNPDKNPLLRMIVYPLVYKQFCAGRDQAEIARTSAEVRRLGFSGVVLCYGKEVQVQGGTNDEFLGYNRNKVPALDAEVAQWEDGNIETLNMIAEGDWLGIKFTGAGTNITKALMDGDAAPERFVKAMDRICETAMSKGCRIWIDAEQQVLQPAIDRWTFDLMRRYNKPLGRQALVYNTIQAYLKSARDKVQHQLELAQSEGWRPAIKLVRGAYIANDVRSKIHDTKDDTDASYNGIVEDLLQGRFPAQANQMPEEIDLLLAGHNTRTIRAAARLATDLAAHRKLQVRPEFAQLQGMADDIGCEIVQMADQVRVHDRAAASSFVPKVYKCLTRGSIQECMQYLTRRLVENRGAGDRMKLSAAEYRHELLRRWGLSWNR</sequence>
<keyword evidence="5" id="KW-0285">Flavoprotein</keyword>
<dbReference type="InterPro" id="IPR015659">
    <property type="entry name" value="Proline_oxidase"/>
</dbReference>
<dbReference type="PANTHER" id="PTHR13914:SF34">
    <property type="entry name" value="PROLINE DEHYDROGENASE"/>
    <property type="match status" value="1"/>
</dbReference>
<protein>
    <recommendedName>
        <fullName evidence="2 5">Proline dehydrogenase</fullName>
        <ecNumber evidence="2 5">1.5.5.2</ecNumber>
    </recommendedName>
</protein>
<dbReference type="PANTHER" id="PTHR13914">
    <property type="entry name" value="PROLINE OXIDASE"/>
    <property type="match status" value="1"/>
</dbReference>